<evidence type="ECO:0000256" key="2">
    <source>
        <dbReference type="ARBA" id="ARBA00005879"/>
    </source>
</evidence>
<dbReference type="NCBIfam" id="TIGR01465">
    <property type="entry name" value="cobM_cbiF"/>
    <property type="match status" value="1"/>
</dbReference>
<dbReference type="PANTHER" id="PTHR45790">
    <property type="entry name" value="SIROHEME SYNTHASE-RELATED"/>
    <property type="match status" value="1"/>
</dbReference>
<keyword evidence="6" id="KW-0949">S-adenosyl-L-methionine</keyword>
<evidence type="ECO:0000259" key="8">
    <source>
        <dbReference type="Pfam" id="PF00590"/>
    </source>
</evidence>
<feature type="domain" description="Tetrapyrrole methylase" evidence="8">
    <location>
        <begin position="10"/>
        <end position="215"/>
    </location>
</feature>
<dbReference type="Proteomes" id="UP000183940">
    <property type="component" value="Unassembled WGS sequence"/>
</dbReference>
<dbReference type="PROSITE" id="PS00840">
    <property type="entry name" value="SUMT_2"/>
    <property type="match status" value="1"/>
</dbReference>
<keyword evidence="5 7" id="KW-0808">Transferase</keyword>
<evidence type="ECO:0000256" key="6">
    <source>
        <dbReference type="ARBA" id="ARBA00022691"/>
    </source>
</evidence>
<dbReference type="InterPro" id="IPR050161">
    <property type="entry name" value="Siro_Cobalamin_biosynth"/>
</dbReference>
<evidence type="ECO:0000256" key="1">
    <source>
        <dbReference type="ARBA" id="ARBA00004953"/>
    </source>
</evidence>
<dbReference type="AlphaFoldDB" id="A0A1L9QW98"/>
<dbReference type="InterPro" id="IPR035996">
    <property type="entry name" value="4pyrrol_Methylase_sf"/>
</dbReference>
<comment type="pathway">
    <text evidence="1">Cofactor biosynthesis; adenosylcobalamin biosynthesis.</text>
</comment>
<keyword evidence="10" id="KW-1185">Reference proteome</keyword>
<reference evidence="9" key="1">
    <citation type="submission" date="2016-10" db="EMBL/GenBank/DDBJ databases">
        <title>CRISPR-Cas defence system in Roseofilum reptotaenium: evidence of a bacteriophage-cyanobacterium arms race in the coral black band disease.</title>
        <authorList>
            <person name="Buerger P."/>
            <person name="Wood-Charlson E.M."/>
            <person name="Weynberg K.D."/>
            <person name="Willis B."/>
            <person name="Van Oppen M.J."/>
        </authorList>
    </citation>
    <scope>NUCLEOTIDE SEQUENCE [LARGE SCALE GENOMIC DNA]</scope>
    <source>
        <strain evidence="9">AO1-A</strain>
    </source>
</reference>
<organism evidence="9 10">
    <name type="scientific">Roseofilum reptotaenium AO1-A</name>
    <dbReference type="NCBI Taxonomy" id="1925591"/>
    <lineage>
        <taxon>Bacteria</taxon>
        <taxon>Bacillati</taxon>
        <taxon>Cyanobacteriota</taxon>
        <taxon>Cyanophyceae</taxon>
        <taxon>Desertifilales</taxon>
        <taxon>Desertifilaceae</taxon>
        <taxon>Roseofilum</taxon>
    </lineage>
</organism>
<dbReference type="STRING" id="1925591.BI308_02620"/>
<evidence type="ECO:0000256" key="3">
    <source>
        <dbReference type="ARBA" id="ARBA00022573"/>
    </source>
</evidence>
<evidence type="ECO:0000256" key="7">
    <source>
        <dbReference type="RuleBase" id="RU003960"/>
    </source>
</evidence>
<dbReference type="InterPro" id="IPR014777">
    <property type="entry name" value="4pyrrole_Mease_sub1"/>
</dbReference>
<comment type="similarity">
    <text evidence="2 7">Belongs to the precorrin methyltransferase family.</text>
</comment>
<dbReference type="PANTHER" id="PTHR45790:SF4">
    <property type="entry name" value="COBALT-PRECORRIN-4 C(11)-METHYLTRANSFERASE"/>
    <property type="match status" value="1"/>
</dbReference>
<dbReference type="PROSITE" id="PS00839">
    <property type="entry name" value="SUMT_1"/>
    <property type="match status" value="1"/>
</dbReference>
<dbReference type="GO" id="GO:0032259">
    <property type="term" value="P:methylation"/>
    <property type="evidence" value="ECO:0007669"/>
    <property type="project" value="UniProtKB-KW"/>
</dbReference>
<dbReference type="Gene3D" id="3.40.1010.10">
    <property type="entry name" value="Cobalt-precorrin-4 Transmethylase, Domain 1"/>
    <property type="match status" value="1"/>
</dbReference>
<sequence>MTDRPLNPAVYIVGAGPGDPELLTVRAQRILAQADAILYANSLVPKQMLLDTREDAELIPTGHQTLESILPMMIERVRQGQVVVRLHSGDPSLYSAIGEQIQGLSEAEIPFEIVPGISAFQLAAARLGIELTVPELVQTIILTRVSGRASQMPSGEELESLAAHQASLCLYLAARHVERSQERLLKHYPADTPVAICYRLGWPDEKIVVVPLEKMARETQEQELIRTTLYVISPALKGIGGRSQLYHPDHSHLFRP</sequence>
<keyword evidence="4 7" id="KW-0489">Methyltransferase</keyword>
<evidence type="ECO:0000256" key="4">
    <source>
        <dbReference type="ARBA" id="ARBA00022603"/>
    </source>
</evidence>
<dbReference type="InterPro" id="IPR003043">
    <property type="entry name" value="Uropor_MeTrfase_CS"/>
</dbReference>
<dbReference type="GO" id="GO:0009236">
    <property type="term" value="P:cobalamin biosynthetic process"/>
    <property type="evidence" value="ECO:0007669"/>
    <property type="project" value="UniProtKB-UniPathway"/>
</dbReference>
<dbReference type="Pfam" id="PF00590">
    <property type="entry name" value="TP_methylase"/>
    <property type="match status" value="1"/>
</dbReference>
<dbReference type="EMBL" id="MLAW01000003">
    <property type="protein sequence ID" value="OJJ26971.1"/>
    <property type="molecule type" value="Genomic_DNA"/>
</dbReference>
<dbReference type="InterPro" id="IPR000878">
    <property type="entry name" value="4pyrrol_Mease"/>
</dbReference>
<name>A0A1L9QW98_9CYAN</name>
<dbReference type="InterPro" id="IPR014776">
    <property type="entry name" value="4pyrrole_Mease_sub2"/>
</dbReference>
<comment type="caution">
    <text evidence="9">The sequence shown here is derived from an EMBL/GenBank/DDBJ whole genome shotgun (WGS) entry which is preliminary data.</text>
</comment>
<evidence type="ECO:0000313" key="10">
    <source>
        <dbReference type="Proteomes" id="UP000183940"/>
    </source>
</evidence>
<dbReference type="Gene3D" id="3.30.950.10">
    <property type="entry name" value="Methyltransferase, Cobalt-precorrin-4 Transmethylase, Domain 2"/>
    <property type="match status" value="1"/>
</dbReference>
<protein>
    <submittedName>
        <fullName evidence="9">Precorrin-4 C(11)-methyltransferase</fullName>
    </submittedName>
</protein>
<keyword evidence="3" id="KW-0169">Cobalamin biosynthesis</keyword>
<dbReference type="GO" id="GO:0046026">
    <property type="term" value="F:precorrin-4 C11-methyltransferase activity"/>
    <property type="evidence" value="ECO:0007669"/>
    <property type="project" value="InterPro"/>
</dbReference>
<evidence type="ECO:0000256" key="5">
    <source>
        <dbReference type="ARBA" id="ARBA00022679"/>
    </source>
</evidence>
<dbReference type="CDD" id="cd11641">
    <property type="entry name" value="Precorrin-4_C11-MT"/>
    <property type="match status" value="1"/>
</dbReference>
<gene>
    <name evidence="9" type="ORF">BI308_02620</name>
</gene>
<accession>A0A1L9QW98</accession>
<dbReference type="SUPFAM" id="SSF53790">
    <property type="entry name" value="Tetrapyrrole methylase"/>
    <property type="match status" value="1"/>
</dbReference>
<dbReference type="UniPathway" id="UPA00148"/>
<evidence type="ECO:0000313" key="9">
    <source>
        <dbReference type="EMBL" id="OJJ26971.1"/>
    </source>
</evidence>
<proteinExistence type="inferred from homology"/>
<dbReference type="InterPro" id="IPR006362">
    <property type="entry name" value="Cbl_synth_CobM/CibF"/>
</dbReference>